<dbReference type="RefSeq" id="WP_379755571.1">
    <property type="nucleotide sequence ID" value="NZ_JBHSYB010000020.1"/>
</dbReference>
<protein>
    <submittedName>
        <fullName evidence="2">T9SS type B sorting domain-containing protein</fullName>
    </submittedName>
</protein>
<feature type="compositionally biased region" description="Polar residues" evidence="1">
    <location>
        <begin position="121"/>
        <end position="134"/>
    </location>
</feature>
<keyword evidence="3" id="KW-1185">Reference proteome</keyword>
<dbReference type="Pfam" id="PF13585">
    <property type="entry name" value="CHU_C"/>
    <property type="match status" value="1"/>
</dbReference>
<sequence>MTNFKIPFLALILVFSSKIFSQNDCSKAIIVCGNSGFEGLTASGIGKQELFASSNSCQGEENNSIWLKLSIKTTGTLGFTLIPESTDINEDFDFFIFGPNVTCGAIGKAIRCSTTNPESINQPNNFTGMNAASNDDSEGPGPDGNSFVKWLTVSAGDSYFIVIDRPTGSSNFKLEWSGSATFNTPPTFDVPTGVALDIKQCDTDGFQDFISEFNLKQNDPLIIGTQSDVIVSYHTSQNDALTNVKEIKNATNFKNTSNPQTIFVRIENTITGCFNTTTFIIKVNDPVNFPKNEASTCDDSSDGNDTNGLAIFDLSKVTTAIFDNEDTTALTVKYYISQNDADVDLNELSQFFPNTSPNKQPIFIKAFDGTCTDTKEINLIVIPVPTKIKASGSQCDFGLNPDGLSLFNLNDYNSSFTSSDPNLTVTYFKNKTQEQNKNPLNTVFNNTSNPETIVGRVTNAATGCASLSELTLNVKIIPSQNLKPLEQCDVLNKEDGFTTFNLDNANLVVTPTQIKTFYSTQSDALIKQNSITTPTNYTIPIAYNSSVFIRIDEAGSCTSVSEVQLIVNKLPNIETQDDEKNIVCSNIPNRFITINAGKLETNSSNFNYTWYRDGVKINSTTYAIRVNREGNYTVDVANRFGCFKTRTITVTSSEIAMVTDVIVSDFSESNTVEVLLEEDLTGDYVFSLYKSNDFQSSPIFTDVPAGVYELYVKDLNGCGVFGPKIISVLGVPKFFTPNNDGVNDLWNLKGVGSNFSRKSFIQIFNREGKLLYEMNARDKGWDGTYNSNPSTSDDYWYVINLENNKTIKGHFSLKR</sequence>
<organism evidence="2 3">
    <name type="scientific">Flavobacterium myungsuense</name>
    <dbReference type="NCBI Taxonomy" id="651823"/>
    <lineage>
        <taxon>Bacteria</taxon>
        <taxon>Pseudomonadati</taxon>
        <taxon>Bacteroidota</taxon>
        <taxon>Flavobacteriia</taxon>
        <taxon>Flavobacteriales</taxon>
        <taxon>Flavobacteriaceae</taxon>
        <taxon>Flavobacterium</taxon>
    </lineage>
</organism>
<name>A0ABW3IXX4_9FLAO</name>
<feature type="region of interest" description="Disordered" evidence="1">
    <location>
        <begin position="121"/>
        <end position="145"/>
    </location>
</feature>
<evidence type="ECO:0000313" key="3">
    <source>
        <dbReference type="Proteomes" id="UP001597051"/>
    </source>
</evidence>
<comment type="caution">
    <text evidence="2">The sequence shown here is derived from an EMBL/GenBank/DDBJ whole genome shotgun (WGS) entry which is preliminary data.</text>
</comment>
<accession>A0ABW3IXX4</accession>
<dbReference type="NCBIfam" id="TIGR04131">
    <property type="entry name" value="Bac_Flav_CTERM"/>
    <property type="match status" value="1"/>
</dbReference>
<dbReference type="EMBL" id="JBHTIZ010000005">
    <property type="protein sequence ID" value="MFD0982965.1"/>
    <property type="molecule type" value="Genomic_DNA"/>
</dbReference>
<proteinExistence type="predicted"/>
<dbReference type="Proteomes" id="UP001597051">
    <property type="component" value="Unassembled WGS sequence"/>
</dbReference>
<evidence type="ECO:0000256" key="1">
    <source>
        <dbReference type="SAM" id="MobiDB-lite"/>
    </source>
</evidence>
<gene>
    <name evidence="2" type="ORF">ACFQ0S_00610</name>
</gene>
<evidence type="ECO:0000313" key="2">
    <source>
        <dbReference type="EMBL" id="MFD0982965.1"/>
    </source>
</evidence>
<dbReference type="InterPro" id="IPR026341">
    <property type="entry name" value="T9SS_type_B"/>
</dbReference>
<reference evidence="3" key="1">
    <citation type="journal article" date="2019" name="Int. J. Syst. Evol. Microbiol.">
        <title>The Global Catalogue of Microorganisms (GCM) 10K type strain sequencing project: providing services to taxonomists for standard genome sequencing and annotation.</title>
        <authorList>
            <consortium name="The Broad Institute Genomics Platform"/>
            <consortium name="The Broad Institute Genome Sequencing Center for Infectious Disease"/>
            <person name="Wu L."/>
            <person name="Ma J."/>
        </authorList>
    </citation>
    <scope>NUCLEOTIDE SEQUENCE [LARGE SCALE GENOMIC DNA]</scope>
    <source>
        <strain evidence="3">CECT 7649</strain>
    </source>
</reference>